<evidence type="ECO:0000313" key="1">
    <source>
        <dbReference type="EMBL" id="MFC3207108.1"/>
    </source>
</evidence>
<sequence>MLQPDPFPPTGLRKLSSADCAEFWERYAALRPGLRLYRGNRYSRWRPVAGTDIFISLYLTNRSVGLFVRGERGLSLKGAARKLDLYEPRLGIALGVAAASGGYPYLARLALPATDVAAWPRGQQWLLERETFYHATLARIVGGIEDAAGSSLNSRL</sequence>
<dbReference type="Proteomes" id="UP001595583">
    <property type="component" value="Unassembled WGS sequence"/>
</dbReference>
<reference evidence="2" key="1">
    <citation type="journal article" date="2019" name="Int. J. Syst. Evol. Microbiol.">
        <title>The Global Catalogue of Microorganisms (GCM) 10K type strain sequencing project: providing services to taxonomists for standard genome sequencing and annotation.</title>
        <authorList>
            <consortium name="The Broad Institute Genomics Platform"/>
            <consortium name="The Broad Institute Genome Sequencing Center for Infectious Disease"/>
            <person name="Wu L."/>
            <person name="Ma J."/>
        </authorList>
    </citation>
    <scope>NUCLEOTIDE SEQUENCE [LARGE SCALE GENOMIC DNA]</scope>
    <source>
        <strain evidence="2">KCTC 52165</strain>
    </source>
</reference>
<gene>
    <name evidence="1" type="ORF">ACFOHJ_12850</name>
</gene>
<dbReference type="RefSeq" id="WP_378220967.1">
    <property type="nucleotide sequence ID" value="NZ_JBHRTK010000012.1"/>
</dbReference>
<protein>
    <submittedName>
        <fullName evidence="1">Uncharacterized protein</fullName>
    </submittedName>
</protein>
<organism evidence="1 2">
    <name type="scientific">Aquamicrobium soli</name>
    <dbReference type="NCBI Taxonomy" id="1811518"/>
    <lineage>
        <taxon>Bacteria</taxon>
        <taxon>Pseudomonadati</taxon>
        <taxon>Pseudomonadota</taxon>
        <taxon>Alphaproteobacteria</taxon>
        <taxon>Hyphomicrobiales</taxon>
        <taxon>Phyllobacteriaceae</taxon>
        <taxon>Aquamicrobium</taxon>
    </lineage>
</organism>
<accession>A0ABV7K9U9</accession>
<comment type="caution">
    <text evidence="1">The sequence shown here is derived from an EMBL/GenBank/DDBJ whole genome shotgun (WGS) entry which is preliminary data.</text>
</comment>
<dbReference type="EMBL" id="JBHRTK010000012">
    <property type="protein sequence ID" value="MFC3207108.1"/>
    <property type="molecule type" value="Genomic_DNA"/>
</dbReference>
<keyword evidence="2" id="KW-1185">Reference proteome</keyword>
<proteinExistence type="predicted"/>
<evidence type="ECO:0000313" key="2">
    <source>
        <dbReference type="Proteomes" id="UP001595583"/>
    </source>
</evidence>
<name>A0ABV7K9U9_9HYPH</name>